<dbReference type="GO" id="GO:0005524">
    <property type="term" value="F:ATP binding"/>
    <property type="evidence" value="ECO:0007669"/>
    <property type="project" value="UniProtKB-UniRule"/>
</dbReference>
<keyword evidence="4" id="KW-0375">Hydrogen ion transport</keyword>
<organism evidence="5 6">
    <name type="scientific">Thermanaerovibrio acidaminovorans (strain ATCC 49978 / DSM 6589 / Su883)</name>
    <name type="common">Selenomonas acidaminovorans</name>
    <dbReference type="NCBI Taxonomy" id="525903"/>
    <lineage>
        <taxon>Bacteria</taxon>
        <taxon>Thermotogati</taxon>
        <taxon>Synergistota</taxon>
        <taxon>Synergistia</taxon>
        <taxon>Synergistales</taxon>
        <taxon>Synergistaceae</taxon>
        <taxon>Thermanaerovibrio</taxon>
    </lineage>
</organism>
<dbReference type="HAMAP" id="MF_00271">
    <property type="entry name" value="ATP_synth_D_arch"/>
    <property type="match status" value="1"/>
</dbReference>
<protein>
    <recommendedName>
        <fullName evidence="4">V-type ATP synthase subunit D</fullName>
    </recommendedName>
    <alternativeName>
        <fullName evidence="4">V-ATPase subunit D</fullName>
    </alternativeName>
</protein>
<keyword evidence="6" id="KW-1185">Reference proteome</keyword>
<evidence type="ECO:0000313" key="5">
    <source>
        <dbReference type="EMBL" id="ACZ18760.1"/>
    </source>
</evidence>
<reference evidence="5 6" key="1">
    <citation type="journal article" date="2009" name="Stand. Genomic Sci.">
        <title>Complete genome sequence of Thermanaerovibrio acidaminovorans type strain (Su883).</title>
        <authorList>
            <person name="Chovatia M."/>
            <person name="Sikorski J."/>
            <person name="Schroder M."/>
            <person name="Lapidus A."/>
            <person name="Nolan M."/>
            <person name="Tice H."/>
            <person name="Glavina Del Rio T."/>
            <person name="Copeland A."/>
            <person name="Cheng J.F."/>
            <person name="Lucas S."/>
            <person name="Chen F."/>
            <person name="Bruce D."/>
            <person name="Goodwin L."/>
            <person name="Pitluck S."/>
            <person name="Ivanova N."/>
            <person name="Mavromatis K."/>
            <person name="Ovchinnikova G."/>
            <person name="Pati A."/>
            <person name="Chen A."/>
            <person name="Palaniappan K."/>
            <person name="Land M."/>
            <person name="Hauser L."/>
            <person name="Chang Y.J."/>
            <person name="Jeffries C.D."/>
            <person name="Chain P."/>
            <person name="Saunders E."/>
            <person name="Detter J.C."/>
            <person name="Brettin T."/>
            <person name="Rohde M."/>
            <person name="Goker M."/>
            <person name="Spring S."/>
            <person name="Bristow J."/>
            <person name="Markowitz V."/>
            <person name="Hugenholtz P."/>
            <person name="Kyrpides N.C."/>
            <person name="Klenk H.P."/>
            <person name="Eisen J.A."/>
        </authorList>
    </citation>
    <scope>NUCLEOTIDE SEQUENCE [LARGE SCALE GENOMIC DNA]</scope>
    <source>
        <strain evidence="6">ATCC 49978 / DSM 6589 / Su883</strain>
    </source>
</reference>
<comment type="function">
    <text evidence="4">Produces ATP from ADP in the presence of a proton gradient across the membrane.</text>
</comment>
<dbReference type="KEGG" id="tai:Taci_0524"/>
<dbReference type="EnsemblBacteria" id="ACZ18760">
    <property type="protein sequence ID" value="ACZ18760"/>
    <property type="gene ID" value="Taci_0524"/>
</dbReference>
<dbReference type="GO" id="GO:0042777">
    <property type="term" value="P:proton motive force-driven plasma membrane ATP synthesis"/>
    <property type="evidence" value="ECO:0007669"/>
    <property type="project" value="UniProtKB-UniRule"/>
</dbReference>
<keyword evidence="4" id="KW-0066">ATP synthesis</keyword>
<dbReference type="Proteomes" id="UP000002030">
    <property type="component" value="Chromosome"/>
</dbReference>
<dbReference type="eggNOG" id="COG1394">
    <property type="taxonomic scope" value="Bacteria"/>
</dbReference>
<dbReference type="Pfam" id="PF01813">
    <property type="entry name" value="ATP-synt_D"/>
    <property type="match status" value="1"/>
</dbReference>
<dbReference type="PANTHER" id="PTHR11671">
    <property type="entry name" value="V-TYPE ATP SYNTHASE SUBUNIT D"/>
    <property type="match status" value="1"/>
</dbReference>
<dbReference type="EMBL" id="CP001818">
    <property type="protein sequence ID" value="ACZ18760.1"/>
    <property type="molecule type" value="Genomic_DNA"/>
</dbReference>
<evidence type="ECO:0000256" key="4">
    <source>
        <dbReference type="HAMAP-Rule" id="MF_00271"/>
    </source>
</evidence>
<dbReference type="PATRIC" id="fig|525903.6.peg.530"/>
<evidence type="ECO:0000256" key="2">
    <source>
        <dbReference type="ARBA" id="ARBA00022448"/>
    </source>
</evidence>
<dbReference type="Gene3D" id="1.10.287.3240">
    <property type="match status" value="1"/>
</dbReference>
<evidence type="ECO:0000313" key="6">
    <source>
        <dbReference type="Proteomes" id="UP000002030"/>
    </source>
</evidence>
<accession>D1B907</accession>
<gene>
    <name evidence="4" type="primary">atpD</name>
    <name evidence="5" type="ordered locus">Taci_0524</name>
</gene>
<dbReference type="InterPro" id="IPR002699">
    <property type="entry name" value="V_ATPase_D"/>
</dbReference>
<name>D1B907_THEAS</name>
<dbReference type="AlphaFoldDB" id="D1B907"/>
<evidence type="ECO:0000256" key="1">
    <source>
        <dbReference type="ARBA" id="ARBA00005850"/>
    </source>
</evidence>
<comment type="similarity">
    <text evidence="1 4">Belongs to the V-ATPase D subunit family.</text>
</comment>
<sequence length="208" mass="23495">MSSKMAPTRGNLSKVLRVLDLAKKGHDLLERKRQVLMMELMRHMEAAKQVQAEMKALFEEAYDSLKRANVSLGIDTVEELANSVPIADQITIRLRSIMGVDIPEVDPIDETPSPSYSLIGTSCAMDRAYVNARRVLALVARLAEVENSVYRLAVQIKKTHRRVNALKKVIIPYNREAARFISDALEEMDREDFVRMKAAKEGQGGERR</sequence>
<dbReference type="STRING" id="525903.Taci_0524"/>
<dbReference type="RefSeq" id="WP_012869276.1">
    <property type="nucleotide sequence ID" value="NC_013522.1"/>
</dbReference>
<dbReference type="NCBIfam" id="TIGR00309">
    <property type="entry name" value="V_ATPase_subD"/>
    <property type="match status" value="1"/>
</dbReference>
<evidence type="ECO:0000256" key="3">
    <source>
        <dbReference type="ARBA" id="ARBA00023065"/>
    </source>
</evidence>
<dbReference type="OrthoDB" id="9781718at2"/>
<keyword evidence="3 4" id="KW-0406">Ion transport</keyword>
<dbReference type="GO" id="GO:0046961">
    <property type="term" value="F:proton-transporting ATPase activity, rotational mechanism"/>
    <property type="evidence" value="ECO:0007669"/>
    <property type="project" value="InterPro"/>
</dbReference>
<proteinExistence type="inferred from homology"/>
<keyword evidence="2 4" id="KW-0813">Transport</keyword>
<dbReference type="HOGENOM" id="CLU_069688_2_0_0"/>
<dbReference type="GO" id="GO:0046933">
    <property type="term" value="F:proton-transporting ATP synthase activity, rotational mechanism"/>
    <property type="evidence" value="ECO:0007669"/>
    <property type="project" value="UniProtKB-UniRule"/>
</dbReference>